<dbReference type="RefSeq" id="WP_310118888.1">
    <property type="nucleotide sequence ID" value="NZ_JAVDQV010000002.1"/>
</dbReference>
<dbReference type="InterPro" id="IPR000160">
    <property type="entry name" value="GGDEF_dom"/>
</dbReference>
<comment type="caution">
    <text evidence="3">The sequence shown here is derived from an EMBL/GenBank/DDBJ whole genome shotgun (WGS) entry which is preliminary data.</text>
</comment>
<sequence>MTLIRRPFDVEVMRKNVRGTEPYFYRTPGPSGRRSSNQRRVASCGSTPTAVTRTAFVAVASSKGEILHEWWRTQSGIPLTCFALSLCELDRLTSDPANRTRDRLSLQDGLTWLANRREFDIALHDEFSRAMRRVNALAPIMLDVDCFEQYYTSRDTQQPMTVCAH</sequence>
<dbReference type="Gene3D" id="3.30.70.270">
    <property type="match status" value="1"/>
</dbReference>
<evidence type="ECO:0000259" key="2">
    <source>
        <dbReference type="Pfam" id="PF00990"/>
    </source>
</evidence>
<evidence type="ECO:0000313" key="4">
    <source>
        <dbReference type="Proteomes" id="UP001264340"/>
    </source>
</evidence>
<protein>
    <submittedName>
        <fullName evidence="3">GGDEF domain-containing protein</fullName>
    </submittedName>
</protein>
<proteinExistence type="predicted"/>
<keyword evidence="4" id="KW-1185">Reference proteome</keyword>
<dbReference type="EMBL" id="JAVDRP010000002">
    <property type="protein sequence ID" value="MDR6407595.1"/>
    <property type="molecule type" value="Genomic_DNA"/>
</dbReference>
<reference evidence="3 4" key="1">
    <citation type="submission" date="2023-07" db="EMBL/GenBank/DDBJ databases">
        <title>Sorghum-associated microbial communities from plants grown in Nebraska, USA.</title>
        <authorList>
            <person name="Schachtman D."/>
        </authorList>
    </citation>
    <scope>NUCLEOTIDE SEQUENCE [LARGE SCALE GENOMIC DNA]</scope>
    <source>
        <strain evidence="3 4">DS1316</strain>
    </source>
</reference>
<evidence type="ECO:0000256" key="1">
    <source>
        <dbReference type="SAM" id="MobiDB-lite"/>
    </source>
</evidence>
<feature type="compositionally biased region" description="Polar residues" evidence="1">
    <location>
        <begin position="33"/>
        <end position="44"/>
    </location>
</feature>
<feature type="domain" description="GGDEF" evidence="2">
    <location>
        <begin position="106"/>
        <end position="150"/>
    </location>
</feature>
<accession>A0ABU1LM24</accession>
<dbReference type="Pfam" id="PF00990">
    <property type="entry name" value="GGDEF"/>
    <property type="match status" value="1"/>
</dbReference>
<dbReference type="InterPro" id="IPR043128">
    <property type="entry name" value="Rev_trsase/Diguanyl_cyclase"/>
</dbReference>
<dbReference type="Proteomes" id="UP001264340">
    <property type="component" value="Unassembled WGS sequence"/>
</dbReference>
<name>A0ABU1LM24_9BURK</name>
<gene>
    <name evidence="3" type="ORF">J2804_000983</name>
</gene>
<organism evidence="3 4">
    <name type="scientific">Paraburkholderia terricola</name>
    <dbReference type="NCBI Taxonomy" id="169427"/>
    <lineage>
        <taxon>Bacteria</taxon>
        <taxon>Pseudomonadati</taxon>
        <taxon>Pseudomonadota</taxon>
        <taxon>Betaproteobacteria</taxon>
        <taxon>Burkholderiales</taxon>
        <taxon>Burkholderiaceae</taxon>
        <taxon>Paraburkholderia</taxon>
    </lineage>
</organism>
<evidence type="ECO:0000313" key="3">
    <source>
        <dbReference type="EMBL" id="MDR6407595.1"/>
    </source>
</evidence>
<feature type="region of interest" description="Disordered" evidence="1">
    <location>
        <begin position="21"/>
        <end position="44"/>
    </location>
</feature>